<dbReference type="Proteomes" id="UP000276379">
    <property type="component" value="Unassembled WGS sequence"/>
</dbReference>
<feature type="compositionally biased region" description="Low complexity" evidence="1">
    <location>
        <begin position="17"/>
        <end position="28"/>
    </location>
</feature>
<evidence type="ECO:0000313" key="3">
    <source>
        <dbReference type="Proteomes" id="UP000276379"/>
    </source>
</evidence>
<protein>
    <submittedName>
        <fullName evidence="2">Uncharacterized protein</fullName>
    </submittedName>
</protein>
<reference evidence="2 3" key="1">
    <citation type="submission" date="2017-10" db="EMBL/GenBank/DDBJ databases">
        <title>Draft genome of actinobacteria isolated from guarana (Paullinia cupana (Mart.) Ducke.</title>
        <authorList>
            <person name="Siqueira K.A."/>
            <person name="Liotti R.G."/>
            <person name="Mendes T.A."/>
            <person name="Soares M.A."/>
        </authorList>
    </citation>
    <scope>NUCLEOTIDE SEQUENCE [LARGE SCALE GENOMIC DNA]</scope>
    <source>
        <strain evidence="2 3">199</strain>
    </source>
</reference>
<keyword evidence="3" id="KW-1185">Reference proteome</keyword>
<gene>
    <name evidence="2" type="ORF">CQW44_07445</name>
</gene>
<proteinExistence type="predicted"/>
<name>A0A426SCA1_9ACTN</name>
<accession>A0A426SCA1</accession>
<dbReference type="AlphaFoldDB" id="A0A426SCA1"/>
<evidence type="ECO:0000256" key="1">
    <source>
        <dbReference type="SAM" id="MobiDB-lite"/>
    </source>
</evidence>
<evidence type="ECO:0000313" key="2">
    <source>
        <dbReference type="EMBL" id="RRQ88134.1"/>
    </source>
</evidence>
<comment type="caution">
    <text evidence="2">The sequence shown here is derived from an EMBL/GenBank/DDBJ whole genome shotgun (WGS) entry which is preliminary data.</text>
</comment>
<dbReference type="EMBL" id="PDES01000003">
    <property type="protein sequence ID" value="RRQ88134.1"/>
    <property type="molecule type" value="Genomic_DNA"/>
</dbReference>
<sequence>MDSSSLFSAPEGQPRCPAAASPTPATNPFQAPDFGEADTFSPDDVQPPTSNTRGPRANAA</sequence>
<organism evidence="2 3">
    <name type="scientific">Streptomyces griseofuscus</name>
    <dbReference type="NCBI Taxonomy" id="146922"/>
    <lineage>
        <taxon>Bacteria</taxon>
        <taxon>Bacillati</taxon>
        <taxon>Actinomycetota</taxon>
        <taxon>Actinomycetes</taxon>
        <taxon>Kitasatosporales</taxon>
        <taxon>Streptomycetaceae</taxon>
        <taxon>Streptomyces</taxon>
    </lineage>
</organism>
<feature type="region of interest" description="Disordered" evidence="1">
    <location>
        <begin position="1"/>
        <end position="60"/>
    </location>
</feature>